<evidence type="ECO:0000256" key="4">
    <source>
        <dbReference type="ARBA" id="ARBA00022759"/>
    </source>
</evidence>
<dbReference type="Proteomes" id="UP000596902">
    <property type="component" value="Unassembled WGS sequence"/>
</dbReference>
<dbReference type="InterPro" id="IPR003154">
    <property type="entry name" value="S1/P1nuclease"/>
</dbReference>
<keyword evidence="2" id="KW-0540">Nuclease</keyword>
<dbReference type="PANTHER" id="PTHR33146">
    <property type="entry name" value="ENDONUCLEASE 4"/>
    <property type="match status" value="1"/>
</dbReference>
<feature type="region of interest" description="Disordered" evidence="9">
    <location>
        <begin position="412"/>
        <end position="464"/>
    </location>
</feature>
<evidence type="ECO:0000313" key="12">
    <source>
        <dbReference type="EMBL" id="KAF7673874.1"/>
    </source>
</evidence>
<keyword evidence="4" id="KW-0255">Endonuclease</keyword>
<evidence type="ECO:0000256" key="5">
    <source>
        <dbReference type="ARBA" id="ARBA00022801"/>
    </source>
</evidence>
<keyword evidence="7" id="KW-0325">Glycoprotein</keyword>
<dbReference type="GO" id="GO:0004519">
    <property type="term" value="F:endonuclease activity"/>
    <property type="evidence" value="ECO:0007669"/>
    <property type="project" value="UniProtKB-KW"/>
</dbReference>
<accession>A0A8H7B023</accession>
<dbReference type="AlphaFoldDB" id="A0A8H7B023"/>
<dbReference type="Gene3D" id="1.10.575.10">
    <property type="entry name" value="P1 Nuclease"/>
    <property type="match status" value="1"/>
</dbReference>
<dbReference type="SUPFAM" id="SSF57701">
    <property type="entry name" value="Zn2/Cys6 DNA-binding domain"/>
    <property type="match status" value="1"/>
</dbReference>
<comment type="similarity">
    <text evidence="1">Belongs to the nuclease type I family.</text>
</comment>
<evidence type="ECO:0000256" key="10">
    <source>
        <dbReference type="SAM" id="SignalP"/>
    </source>
</evidence>
<dbReference type="GO" id="GO:0006308">
    <property type="term" value="P:DNA catabolic process"/>
    <property type="evidence" value="ECO:0007669"/>
    <property type="project" value="InterPro"/>
</dbReference>
<dbReference type="GO" id="GO:0003676">
    <property type="term" value="F:nucleic acid binding"/>
    <property type="evidence" value="ECO:0007669"/>
    <property type="project" value="InterPro"/>
</dbReference>
<feature type="domain" description="Zn(2)-C6 fungal-type" evidence="11">
    <location>
        <begin position="377"/>
        <end position="407"/>
    </location>
</feature>
<evidence type="ECO:0000256" key="7">
    <source>
        <dbReference type="ARBA" id="ARBA00023180"/>
    </source>
</evidence>
<dbReference type="InterPro" id="IPR036864">
    <property type="entry name" value="Zn2-C6_fun-type_DNA-bd_sf"/>
</dbReference>
<keyword evidence="10" id="KW-0732">Signal</keyword>
<dbReference type="RefSeq" id="XP_038784188.1">
    <property type="nucleotide sequence ID" value="XM_038932687.1"/>
</dbReference>
<keyword evidence="5" id="KW-0378">Hydrolase</keyword>
<dbReference type="InterPro" id="IPR001138">
    <property type="entry name" value="Zn2Cys6_DnaBD"/>
</dbReference>
<feature type="chain" id="PRO_5034201109" evidence="10">
    <location>
        <begin position="20"/>
        <end position="843"/>
    </location>
</feature>
<keyword evidence="3" id="KW-0479">Metal-binding</keyword>
<evidence type="ECO:0000256" key="8">
    <source>
        <dbReference type="ARBA" id="ARBA00023242"/>
    </source>
</evidence>
<dbReference type="GeneID" id="62205865"/>
<comment type="caution">
    <text evidence="12">The sequence shown here is derived from an EMBL/GenBank/DDBJ whole genome shotgun (WGS) entry which is preliminary data.</text>
</comment>
<feature type="signal peptide" evidence="10">
    <location>
        <begin position="1"/>
        <end position="19"/>
    </location>
</feature>
<evidence type="ECO:0000256" key="9">
    <source>
        <dbReference type="SAM" id="MobiDB-lite"/>
    </source>
</evidence>
<dbReference type="PANTHER" id="PTHR33146:SF26">
    <property type="entry name" value="ENDONUCLEASE 4"/>
    <property type="match status" value="1"/>
</dbReference>
<dbReference type="EMBL" id="JAAABM010000011">
    <property type="protein sequence ID" value="KAF7673874.1"/>
    <property type="molecule type" value="Genomic_DNA"/>
</dbReference>
<dbReference type="CDD" id="cd00067">
    <property type="entry name" value="GAL4"/>
    <property type="match status" value="1"/>
</dbReference>
<reference evidence="12" key="2">
    <citation type="submission" date="2020-08" db="EMBL/GenBank/DDBJ databases">
        <title>Draft Genome Sequence of Cumin Blight Pathogen Alternaria burnsii.</title>
        <authorList>
            <person name="Feng Z."/>
        </authorList>
    </citation>
    <scope>NUCLEOTIDE SEQUENCE</scope>
    <source>
        <strain evidence="12">CBS107.38</strain>
    </source>
</reference>
<name>A0A8H7B023_9PLEO</name>
<evidence type="ECO:0000256" key="3">
    <source>
        <dbReference type="ARBA" id="ARBA00022723"/>
    </source>
</evidence>
<gene>
    <name evidence="12" type="ORF">GT037_007640</name>
</gene>
<dbReference type="SUPFAM" id="SSF48537">
    <property type="entry name" value="Phospholipase C/P1 nuclease"/>
    <property type="match status" value="1"/>
</dbReference>
<protein>
    <submittedName>
        <fullName evidence="12">S1 p1 nuclease</fullName>
    </submittedName>
</protein>
<sequence>MAPPKTLLPLLAAVPYASAWGSLGHTAVAYMAQNLVSHKTAKFAQTLLNDTSSAYLANVATWADSYRYEAGGQFSSVYHYIDALDNPPESCNIDFERDCPEEGCIVSAIANYSSRAFQKSVGIVEQQKALKWVVHFVGDIHQPLHVENIAVGGNLINVTFNGVRTNLHSIWDTAIPQKAYGNFSQANALALANNLTAEVKHGKFKKESKTWLKGLKAKDAVSSSMTWARDSNKFVCSTVIPDGPDAVFAQELSGAYWDTAIPVVTKQLAKAGYRLAAWLDALVELNEKKGHGQWTREEKRAVELQPWQEEARQARRDFGPDCGCGPQGWHVARLLSNRRRCFGLFPRAVHISPFTEHVSTAIHRQVSAMGRPPARRACDRCHIVKEKCRRIPGQDACERCLRLQNSCQTLRPVGTAGRKPRYQRNEESTQRQLHMARSDSSLSTAASSPQCPASAASPAMPDWDLASLPRTPSSLADLTEREMHLVKGVSQGRTRIDQFLVASSFRITHHKAFAQQLHDATLWVQDSLLATAALLACEYEPGSDYEDRIIGHRRAASAISTLRSVKAVDLGDLPTILMLSVSAITFALHISGQALEICRHSLNLIKPVYESSTELTPDCLAFVICLVQAETEECILRGEVPTLRFTARGLDDVVDRYLGIASPMLPYLYDVCTITSTLRNDKHVDISAIMQALDAIEAAVEAWEPRMPEGHITRFLQEEVASILAQARLYRWSVLLIAHRLRHPYGSAVEKGTVISNAILEELRLTLQSTGRSVPGATVPYMFACFELVDPVKRELALKKIDAVVEFSKAWRTKIKKQLTAFWLIKDNTDRIHWSDMVSWFPQ</sequence>
<evidence type="ECO:0000256" key="1">
    <source>
        <dbReference type="ARBA" id="ARBA00009547"/>
    </source>
</evidence>
<dbReference type="CDD" id="cd11010">
    <property type="entry name" value="S1-P1_nuclease"/>
    <property type="match status" value="1"/>
</dbReference>
<proteinExistence type="inferred from homology"/>
<evidence type="ECO:0000313" key="13">
    <source>
        <dbReference type="Proteomes" id="UP000596902"/>
    </source>
</evidence>
<dbReference type="GO" id="GO:0008270">
    <property type="term" value="F:zinc ion binding"/>
    <property type="evidence" value="ECO:0007669"/>
    <property type="project" value="InterPro"/>
</dbReference>
<keyword evidence="6" id="KW-1015">Disulfide bond</keyword>
<evidence type="ECO:0000256" key="2">
    <source>
        <dbReference type="ARBA" id="ARBA00022722"/>
    </source>
</evidence>
<dbReference type="Pfam" id="PF02265">
    <property type="entry name" value="S1-P1_nuclease"/>
    <property type="match status" value="1"/>
</dbReference>
<dbReference type="PROSITE" id="PS00463">
    <property type="entry name" value="ZN2_CY6_FUNGAL_1"/>
    <property type="match status" value="1"/>
</dbReference>
<reference evidence="12" key="1">
    <citation type="submission" date="2020-01" db="EMBL/GenBank/DDBJ databases">
        <authorList>
            <person name="Feng Z.H.Z."/>
        </authorList>
    </citation>
    <scope>NUCLEOTIDE SEQUENCE</scope>
    <source>
        <strain evidence="12">CBS107.38</strain>
    </source>
</reference>
<evidence type="ECO:0000256" key="6">
    <source>
        <dbReference type="ARBA" id="ARBA00023157"/>
    </source>
</evidence>
<dbReference type="InterPro" id="IPR008947">
    <property type="entry name" value="PLipase_C/P1_nuclease_dom_sf"/>
</dbReference>
<evidence type="ECO:0000259" key="11">
    <source>
        <dbReference type="PROSITE" id="PS00463"/>
    </source>
</evidence>
<organism evidence="12 13">
    <name type="scientific">Alternaria burnsii</name>
    <dbReference type="NCBI Taxonomy" id="1187904"/>
    <lineage>
        <taxon>Eukaryota</taxon>
        <taxon>Fungi</taxon>
        <taxon>Dikarya</taxon>
        <taxon>Ascomycota</taxon>
        <taxon>Pezizomycotina</taxon>
        <taxon>Dothideomycetes</taxon>
        <taxon>Pleosporomycetidae</taxon>
        <taxon>Pleosporales</taxon>
        <taxon>Pleosporineae</taxon>
        <taxon>Pleosporaceae</taxon>
        <taxon>Alternaria</taxon>
        <taxon>Alternaria sect. Alternaria</taxon>
    </lineage>
</organism>
<keyword evidence="13" id="KW-1185">Reference proteome</keyword>
<dbReference type="GO" id="GO:0000981">
    <property type="term" value="F:DNA-binding transcription factor activity, RNA polymerase II-specific"/>
    <property type="evidence" value="ECO:0007669"/>
    <property type="project" value="InterPro"/>
</dbReference>
<keyword evidence="8" id="KW-0539">Nucleus</keyword>
<dbReference type="GO" id="GO:0016788">
    <property type="term" value="F:hydrolase activity, acting on ester bonds"/>
    <property type="evidence" value="ECO:0007669"/>
    <property type="project" value="InterPro"/>
</dbReference>
<feature type="compositionally biased region" description="Low complexity" evidence="9">
    <location>
        <begin position="438"/>
        <end position="461"/>
    </location>
</feature>